<accession>A0A915KTL9</accession>
<organism evidence="1 2">
    <name type="scientific">Romanomermis culicivorax</name>
    <name type="common">Nematode worm</name>
    <dbReference type="NCBI Taxonomy" id="13658"/>
    <lineage>
        <taxon>Eukaryota</taxon>
        <taxon>Metazoa</taxon>
        <taxon>Ecdysozoa</taxon>
        <taxon>Nematoda</taxon>
        <taxon>Enoplea</taxon>
        <taxon>Dorylaimia</taxon>
        <taxon>Mermithida</taxon>
        <taxon>Mermithoidea</taxon>
        <taxon>Mermithidae</taxon>
        <taxon>Romanomermis</taxon>
    </lineage>
</organism>
<protein>
    <submittedName>
        <fullName evidence="2">Uncharacterized protein</fullName>
    </submittedName>
</protein>
<keyword evidence="1" id="KW-1185">Reference proteome</keyword>
<evidence type="ECO:0000313" key="1">
    <source>
        <dbReference type="Proteomes" id="UP000887565"/>
    </source>
</evidence>
<reference evidence="2" key="1">
    <citation type="submission" date="2022-11" db="UniProtKB">
        <authorList>
            <consortium name="WormBaseParasite"/>
        </authorList>
    </citation>
    <scope>IDENTIFICATION</scope>
</reference>
<dbReference type="WBParaSite" id="nRc.2.0.1.t42270-RA">
    <property type="protein sequence ID" value="nRc.2.0.1.t42270-RA"/>
    <property type="gene ID" value="nRc.2.0.1.g42270"/>
</dbReference>
<sequence>MLLAMLLAWPSSAAEYAYFNDLLLRHAQNFDPAMRTAFYNCMWYRADCNPGARLTNWMNQIMERELSLASKPSTYICNGFALRPIIFMRISTWKPP</sequence>
<name>A0A915KTL9_ROMCU</name>
<dbReference type="Proteomes" id="UP000887565">
    <property type="component" value="Unplaced"/>
</dbReference>
<proteinExistence type="predicted"/>
<evidence type="ECO:0000313" key="2">
    <source>
        <dbReference type="WBParaSite" id="nRc.2.0.1.t42270-RA"/>
    </source>
</evidence>
<dbReference type="AlphaFoldDB" id="A0A915KTL9"/>